<feature type="region of interest" description="Disordered" evidence="1">
    <location>
        <begin position="373"/>
        <end position="403"/>
    </location>
</feature>
<protein>
    <submittedName>
        <fullName evidence="4">Extracellular membrane protein, 8-cysteine region, CFEM</fullName>
    </submittedName>
</protein>
<sequence>MCSLWVESTNLVSYPLGLRSTMSAPEEDWLTLGVETKNLTETACARPRRDASTRYDVMNITMGTVTGLVVAARILFKRAFSSRRALGPDDWVVLAAIAIGIPTTALNTQGLTKHGLGRDVWTLPPEELTNFVLYFYVMEVLYLTLMAMVKFALSLFYLGIFPGVGIRRLLWGTAAFNVAIGVSAVATAVFQCTPISYYWTQWVETRPGKCIDINLAGWVHGSVNVAVDLWLLAIPLSQIRRLELHWKKKVGVAIMFLTGTFATIVSVLRFQSLIHFANSLNPTWDQWNVAWWSTIETNIGIICTCLPTLRLILVRLFPRVFSGSDHGSYGRNASVTTGCGTVATRSIIVHQQVRVSTSTVEIPMTDDLAKHVSGKSWEVTTQGSQTRSSHTRTSRTHSVTDWGMEPDLIPDAHIYGRAIDRGGSVGQIAGLGARPEDASARAPPRPPPPSLTADTVDDDDDLYPRLRIPHPASRALRFATSPEPVRATSRLCKISVRQIDHESLLATMRGIEISQYVKGPAELKVTDLPDPTPKADEYLIQVQAAAANFFDILQVQGRYQNQPPFPWVAGAEFAGTVVTAPAGGKFKPGARVFGASQGAYATRICAKEAVLLPVPDGWSFQEAAGLFVTAPTSYGALVVRAQVKQGDYVLVHAAAGGVGLAAVQVAKAFGATVIATASTQRKLDIAKAFGADHVVSYNDADWPAKVKALTPKKRGVDIVYDPVGLVDKSTKCTAWNGRILIVGFAAGTIEKVAMNKVLLKNISLVGIHWGAYAVNQRDMIPVVWGGIMKLVAEGKLKGTVYDDEEFVGLDRVKDALVALGGRGTWGKVVVKIPQDGNSKL</sequence>
<evidence type="ECO:0000313" key="4">
    <source>
        <dbReference type="EMBL" id="KAJ6442839.1"/>
    </source>
</evidence>
<accession>A0AB34FTY3</accession>
<dbReference type="SMART" id="SM00829">
    <property type="entry name" value="PKS_ER"/>
    <property type="match status" value="1"/>
</dbReference>
<keyword evidence="2" id="KW-1133">Transmembrane helix</keyword>
<keyword evidence="5" id="KW-1185">Reference proteome</keyword>
<dbReference type="CDD" id="cd08241">
    <property type="entry name" value="QOR1"/>
    <property type="match status" value="1"/>
</dbReference>
<dbReference type="PANTHER" id="PTHR43677:SF4">
    <property type="entry name" value="QUINONE OXIDOREDUCTASE-LIKE PROTEIN 2"/>
    <property type="match status" value="1"/>
</dbReference>
<reference evidence="4" key="1">
    <citation type="submission" date="2023-01" db="EMBL/GenBank/DDBJ databases">
        <title>The growth and conidiation of Purpureocillium lavendulum are regulated by nitrogen source and histone H3K14 acetylation.</title>
        <authorList>
            <person name="Tang P."/>
            <person name="Han J."/>
            <person name="Zhang C."/>
            <person name="Tang P."/>
            <person name="Qi F."/>
            <person name="Zhang K."/>
            <person name="Liang L."/>
        </authorList>
    </citation>
    <scope>NUCLEOTIDE SEQUENCE</scope>
    <source>
        <strain evidence="4">YMF1.00683</strain>
    </source>
</reference>
<keyword evidence="2" id="KW-0472">Membrane</keyword>
<comment type="caution">
    <text evidence="4">The sequence shown here is derived from an EMBL/GenBank/DDBJ whole genome shotgun (WGS) entry which is preliminary data.</text>
</comment>
<evidence type="ECO:0000256" key="1">
    <source>
        <dbReference type="SAM" id="MobiDB-lite"/>
    </source>
</evidence>
<feature type="transmembrane region" description="Helical" evidence="2">
    <location>
        <begin position="57"/>
        <end position="76"/>
    </location>
</feature>
<dbReference type="Gene3D" id="3.90.180.10">
    <property type="entry name" value="Medium-chain alcohol dehydrogenases, catalytic domain"/>
    <property type="match status" value="1"/>
</dbReference>
<dbReference type="AlphaFoldDB" id="A0AB34FTY3"/>
<dbReference type="InterPro" id="IPR002364">
    <property type="entry name" value="Quin_OxRdtase/zeta-crystal_CS"/>
</dbReference>
<dbReference type="Proteomes" id="UP001163105">
    <property type="component" value="Unassembled WGS sequence"/>
</dbReference>
<dbReference type="PROSITE" id="PS01162">
    <property type="entry name" value="QOR_ZETA_CRYSTAL"/>
    <property type="match status" value="1"/>
</dbReference>
<organism evidence="4 5">
    <name type="scientific">Purpureocillium lavendulum</name>
    <dbReference type="NCBI Taxonomy" id="1247861"/>
    <lineage>
        <taxon>Eukaryota</taxon>
        <taxon>Fungi</taxon>
        <taxon>Dikarya</taxon>
        <taxon>Ascomycota</taxon>
        <taxon>Pezizomycotina</taxon>
        <taxon>Sordariomycetes</taxon>
        <taxon>Hypocreomycetidae</taxon>
        <taxon>Hypocreales</taxon>
        <taxon>Ophiocordycipitaceae</taxon>
        <taxon>Purpureocillium</taxon>
    </lineage>
</organism>
<feature type="region of interest" description="Disordered" evidence="1">
    <location>
        <begin position="426"/>
        <end position="463"/>
    </location>
</feature>
<dbReference type="SUPFAM" id="SSF51735">
    <property type="entry name" value="NAD(P)-binding Rossmann-fold domains"/>
    <property type="match status" value="1"/>
</dbReference>
<dbReference type="GO" id="GO:0008270">
    <property type="term" value="F:zinc ion binding"/>
    <property type="evidence" value="ECO:0007669"/>
    <property type="project" value="InterPro"/>
</dbReference>
<dbReference type="Pfam" id="PF00107">
    <property type="entry name" value="ADH_zinc_N"/>
    <property type="match status" value="1"/>
</dbReference>
<dbReference type="InterPro" id="IPR013154">
    <property type="entry name" value="ADH-like_N"/>
</dbReference>
<feature type="transmembrane region" description="Helical" evidence="2">
    <location>
        <begin position="131"/>
        <end position="157"/>
    </location>
</feature>
<dbReference type="InterPro" id="IPR011032">
    <property type="entry name" value="GroES-like_sf"/>
</dbReference>
<dbReference type="InterPro" id="IPR013149">
    <property type="entry name" value="ADH-like_C"/>
</dbReference>
<dbReference type="Gene3D" id="3.40.50.720">
    <property type="entry name" value="NAD(P)-binding Rossmann-like Domain"/>
    <property type="match status" value="1"/>
</dbReference>
<proteinExistence type="predicted"/>
<dbReference type="PANTHER" id="PTHR43677">
    <property type="entry name" value="SHORT-CHAIN DEHYDROGENASE/REDUCTASE"/>
    <property type="match status" value="1"/>
</dbReference>
<dbReference type="EMBL" id="JAQHRD010000003">
    <property type="protein sequence ID" value="KAJ6442839.1"/>
    <property type="molecule type" value="Genomic_DNA"/>
</dbReference>
<feature type="domain" description="Enoyl reductase (ER)" evidence="3">
    <location>
        <begin position="519"/>
        <end position="830"/>
    </location>
</feature>
<dbReference type="Pfam" id="PF20684">
    <property type="entry name" value="Fung_rhodopsin"/>
    <property type="match status" value="1"/>
</dbReference>
<dbReference type="Pfam" id="PF08240">
    <property type="entry name" value="ADH_N"/>
    <property type="match status" value="1"/>
</dbReference>
<name>A0AB34FTY3_9HYPO</name>
<feature type="transmembrane region" description="Helical" evidence="2">
    <location>
        <begin position="91"/>
        <end position="111"/>
    </location>
</feature>
<gene>
    <name evidence="4" type="primary">qor</name>
    <name evidence="4" type="ORF">O9K51_04014</name>
</gene>
<dbReference type="InterPro" id="IPR051397">
    <property type="entry name" value="Zn-ADH-like_protein"/>
</dbReference>
<dbReference type="GO" id="GO:0016491">
    <property type="term" value="F:oxidoreductase activity"/>
    <property type="evidence" value="ECO:0007669"/>
    <property type="project" value="InterPro"/>
</dbReference>
<evidence type="ECO:0000256" key="2">
    <source>
        <dbReference type="SAM" id="Phobius"/>
    </source>
</evidence>
<evidence type="ECO:0000259" key="3">
    <source>
        <dbReference type="SMART" id="SM00829"/>
    </source>
</evidence>
<dbReference type="InterPro" id="IPR036291">
    <property type="entry name" value="NAD(P)-bd_dom_sf"/>
</dbReference>
<feature type="transmembrane region" description="Helical" evidence="2">
    <location>
        <begin position="169"/>
        <end position="198"/>
    </location>
</feature>
<feature type="transmembrane region" description="Helical" evidence="2">
    <location>
        <begin position="250"/>
        <end position="270"/>
    </location>
</feature>
<dbReference type="InterPro" id="IPR049326">
    <property type="entry name" value="Rhodopsin_dom_fungi"/>
</dbReference>
<dbReference type="GO" id="GO:0005739">
    <property type="term" value="C:mitochondrion"/>
    <property type="evidence" value="ECO:0007669"/>
    <property type="project" value="TreeGrafter"/>
</dbReference>
<keyword evidence="2" id="KW-0812">Transmembrane</keyword>
<dbReference type="SUPFAM" id="SSF50129">
    <property type="entry name" value="GroES-like"/>
    <property type="match status" value="1"/>
</dbReference>
<evidence type="ECO:0000313" key="5">
    <source>
        <dbReference type="Proteomes" id="UP001163105"/>
    </source>
</evidence>
<dbReference type="InterPro" id="IPR020843">
    <property type="entry name" value="ER"/>
</dbReference>